<name>A0A1T3NUA2_9ACTN</name>
<keyword evidence="2" id="KW-1185">Reference proteome</keyword>
<organism evidence="1 2">
    <name type="scientific">Embleya scabrispora</name>
    <dbReference type="NCBI Taxonomy" id="159449"/>
    <lineage>
        <taxon>Bacteria</taxon>
        <taxon>Bacillati</taxon>
        <taxon>Actinomycetota</taxon>
        <taxon>Actinomycetes</taxon>
        <taxon>Kitasatosporales</taxon>
        <taxon>Streptomycetaceae</taxon>
        <taxon>Embleya</taxon>
    </lineage>
</organism>
<accession>A0A1T3NUA2</accession>
<protein>
    <recommendedName>
        <fullName evidence="3">WXG100 family type VII secretion target</fullName>
    </recommendedName>
</protein>
<dbReference type="Gene3D" id="1.10.287.1060">
    <property type="entry name" value="ESAT-6-like"/>
    <property type="match status" value="1"/>
</dbReference>
<dbReference type="EMBL" id="MWQN01000001">
    <property type="protein sequence ID" value="OPC80231.1"/>
    <property type="molecule type" value="Genomic_DNA"/>
</dbReference>
<dbReference type="AlphaFoldDB" id="A0A1T3NUA2"/>
<reference evidence="1 2" key="1">
    <citation type="submission" date="2017-03" db="EMBL/GenBank/DDBJ databases">
        <title>Draft genome sequence of Streptomyces scabrisporus NF3, endophyte isolated from Amphipterygium adstringens.</title>
        <authorList>
            <person name="Vazquez M."/>
            <person name="Ceapa C.D."/>
            <person name="Rodriguez Luna D."/>
            <person name="Sanchez Esquivel S."/>
        </authorList>
    </citation>
    <scope>NUCLEOTIDE SEQUENCE [LARGE SCALE GENOMIC DNA]</scope>
    <source>
        <strain evidence="1 2">NF3</strain>
    </source>
</reference>
<gene>
    <name evidence="1" type="ORF">B4N89_04065</name>
</gene>
<dbReference type="RefSeq" id="WP_078974492.1">
    <property type="nucleotide sequence ID" value="NZ_MWQN01000001.1"/>
</dbReference>
<proteinExistence type="predicted"/>
<dbReference type="OrthoDB" id="4350663at2"/>
<comment type="caution">
    <text evidence="1">The sequence shown here is derived from an EMBL/GenBank/DDBJ whole genome shotgun (WGS) entry which is preliminary data.</text>
</comment>
<sequence length="103" mass="11415">MASDFKITYDQVHTAQLEMKKVSDAAVLEIRRLQGKVDALLKPGSGLWLKLSSDELNTKYKTLSADLEKAILNIITFSQQFDKIVEAAQKLDSSMKAALQKSG</sequence>
<dbReference type="STRING" id="159449.B4N89_04065"/>
<dbReference type="Proteomes" id="UP000190037">
    <property type="component" value="Unassembled WGS sequence"/>
</dbReference>
<evidence type="ECO:0008006" key="3">
    <source>
        <dbReference type="Google" id="ProtNLM"/>
    </source>
</evidence>
<evidence type="ECO:0000313" key="1">
    <source>
        <dbReference type="EMBL" id="OPC80231.1"/>
    </source>
</evidence>
<evidence type="ECO:0000313" key="2">
    <source>
        <dbReference type="Proteomes" id="UP000190037"/>
    </source>
</evidence>